<dbReference type="PANTHER" id="PTHR36847:SF1">
    <property type="entry name" value="AMIDOLIGASE ENZYME"/>
    <property type="match status" value="1"/>
</dbReference>
<sequence length="546" mass="61849">MGYEFEAWIPCLFNDLKDEYHPLQNDGREFFPTGTLSTNGEPRTEAPWKYDEDNAAGPDWMPNTDRVPTPESENGMLDALRKLFRKVLASKGPDLVSDLSMERVDLGPLKQGVNELYQQYTVYADRGLVADKDPSPYRRDSQVYVGYYYFNAVEVRTPAFSKANKHNYQTMCGQIESILTALTRTYPVSINAGADVWYKPPAKRISTAKALRAESRCGTHIHVGAEGVLEYLEAPEDPENPTPAFQAALGITMSKRIFAAKKTLTLYWLIEPDIQQLHASWRSKDMRYSGLLREHTNLAYYFSLKKDEEKPLHPYHRYEEEKNLAANHYDKAKFDKELEGVSKTHQIPASELEQHEKLAARVLNKLTKTKSGTAGDREAIATIWKARSMDQLAWLCSNHFSNRRGSLCLHQLLPWNSDFAGGAVREAKRRIGTVEYRYMQASLDPEAVLAWADVVMKMTEPCVTGGTADFVEFLSQAVARPGEPGGPKAFVRRLGLAEDSRPYRFYDENTQRRFDEEADPRIMKDGVANILVPKPKPRDPPAAAKP</sequence>
<reference evidence="2 3" key="1">
    <citation type="submission" date="2023-01" db="EMBL/GenBank/DDBJ databases">
        <title>Analysis of 21 Apiospora genomes using comparative genomics revels a genus with tremendous synthesis potential of carbohydrate active enzymes and secondary metabolites.</title>
        <authorList>
            <person name="Sorensen T."/>
        </authorList>
    </citation>
    <scope>NUCLEOTIDE SEQUENCE [LARGE SCALE GENOMIC DNA]</scope>
    <source>
        <strain evidence="2 3">CBS 24483</strain>
    </source>
</reference>
<feature type="compositionally biased region" description="Basic and acidic residues" evidence="1">
    <location>
        <begin position="42"/>
        <end position="52"/>
    </location>
</feature>
<evidence type="ECO:0000256" key="1">
    <source>
        <dbReference type="SAM" id="MobiDB-lite"/>
    </source>
</evidence>
<evidence type="ECO:0000313" key="2">
    <source>
        <dbReference type="EMBL" id="KAK7937267.1"/>
    </source>
</evidence>
<feature type="region of interest" description="Disordered" evidence="1">
    <location>
        <begin position="31"/>
        <end position="65"/>
    </location>
</feature>
<dbReference type="EMBL" id="JAQQWE010000010">
    <property type="protein sequence ID" value="KAK7937267.1"/>
    <property type="molecule type" value="Genomic_DNA"/>
</dbReference>
<protein>
    <submittedName>
        <fullName evidence="2">Uncharacterized protein</fullName>
    </submittedName>
</protein>
<dbReference type="PANTHER" id="PTHR36847">
    <property type="entry name" value="AMIDOLIGASE ENZYME"/>
    <property type="match status" value="1"/>
</dbReference>
<keyword evidence="3" id="KW-1185">Reference proteome</keyword>
<comment type="caution">
    <text evidence="2">The sequence shown here is derived from an EMBL/GenBank/DDBJ whole genome shotgun (WGS) entry which is preliminary data.</text>
</comment>
<evidence type="ECO:0000313" key="3">
    <source>
        <dbReference type="Proteomes" id="UP001391051"/>
    </source>
</evidence>
<proteinExistence type="predicted"/>
<accession>A0ABR1PS43</accession>
<organism evidence="2 3">
    <name type="scientific">Apiospora aurea</name>
    <dbReference type="NCBI Taxonomy" id="335848"/>
    <lineage>
        <taxon>Eukaryota</taxon>
        <taxon>Fungi</taxon>
        <taxon>Dikarya</taxon>
        <taxon>Ascomycota</taxon>
        <taxon>Pezizomycotina</taxon>
        <taxon>Sordariomycetes</taxon>
        <taxon>Xylariomycetidae</taxon>
        <taxon>Amphisphaeriales</taxon>
        <taxon>Apiosporaceae</taxon>
        <taxon>Apiospora</taxon>
    </lineage>
</organism>
<name>A0ABR1PS43_9PEZI</name>
<dbReference type="GeneID" id="92083419"/>
<gene>
    <name evidence="2" type="ORF">PG986_014135</name>
</gene>
<dbReference type="Proteomes" id="UP001391051">
    <property type="component" value="Unassembled WGS sequence"/>
</dbReference>
<dbReference type="RefSeq" id="XP_066692595.1">
    <property type="nucleotide sequence ID" value="XM_066850357.1"/>
</dbReference>